<dbReference type="InterPro" id="IPR045534">
    <property type="entry name" value="DUF6428"/>
</dbReference>
<accession>A0A7X0MKR1</accession>
<comment type="caution">
    <text evidence="1">The sequence shown here is derived from an EMBL/GenBank/DDBJ whole genome shotgun (WGS) entry which is preliminary data.</text>
</comment>
<dbReference type="RefSeq" id="WP_184625785.1">
    <property type="nucleotide sequence ID" value="NZ_JACHCC010000007.1"/>
</dbReference>
<protein>
    <submittedName>
        <fullName evidence="1">Uncharacterized protein</fullName>
    </submittedName>
</protein>
<reference evidence="1 2" key="1">
    <citation type="submission" date="2020-08" db="EMBL/GenBank/DDBJ databases">
        <title>Genomic Encyclopedia of Type Strains, Phase IV (KMG-V): Genome sequencing to study the core and pangenomes of soil and plant-associated prokaryotes.</title>
        <authorList>
            <person name="Whitman W."/>
        </authorList>
    </citation>
    <scope>NUCLEOTIDE SEQUENCE [LARGE SCALE GENOMIC DNA]</scope>
    <source>
        <strain evidence="1 2">M2T3</strain>
    </source>
</reference>
<organism evidence="1 2">
    <name type="scientific">Pedobacter cryoconitis</name>
    <dbReference type="NCBI Taxonomy" id="188932"/>
    <lineage>
        <taxon>Bacteria</taxon>
        <taxon>Pseudomonadati</taxon>
        <taxon>Bacteroidota</taxon>
        <taxon>Sphingobacteriia</taxon>
        <taxon>Sphingobacteriales</taxon>
        <taxon>Sphingobacteriaceae</taxon>
        <taxon>Pedobacter</taxon>
    </lineage>
</organism>
<gene>
    <name evidence="1" type="ORF">HDF25_002877</name>
</gene>
<dbReference type="AlphaFoldDB" id="A0A7X0MKR1"/>
<dbReference type="EMBL" id="JACHCC010000007">
    <property type="protein sequence ID" value="MBB6500718.1"/>
    <property type="molecule type" value="Genomic_DNA"/>
</dbReference>
<name>A0A7X0MKR1_9SPHI</name>
<dbReference type="Pfam" id="PF20001">
    <property type="entry name" value="DUF6428"/>
    <property type="match status" value="1"/>
</dbReference>
<dbReference type="Proteomes" id="UP000521017">
    <property type="component" value="Unassembled WGS sequence"/>
</dbReference>
<evidence type="ECO:0000313" key="2">
    <source>
        <dbReference type="Proteomes" id="UP000521017"/>
    </source>
</evidence>
<proteinExistence type="predicted"/>
<evidence type="ECO:0000313" key="1">
    <source>
        <dbReference type="EMBL" id="MBB6500718.1"/>
    </source>
</evidence>
<sequence length="175" mass="19726">MNKPELINWKTFKSFLEQHPEQLLQFQYGDDKRIDASYHLTEIKQAPITSVDCGGVMNTWTEVILQLWEPEKKDSTRAMQVKKALSIINLVEQSMPLNPLAVVKIEFGNEQYDMRQLFPTQLNLTGDDLIVDLNPGKSECKAIGRGESCGTVPKLKIEMFNLTDGNTCSPDSGCC</sequence>